<dbReference type="SUPFAM" id="SSF158832">
    <property type="entry name" value="Tex N-terminal region-like"/>
    <property type="match status" value="1"/>
</dbReference>
<dbReference type="Pfam" id="PF17674">
    <property type="entry name" value="HHH_9"/>
    <property type="match status" value="1"/>
</dbReference>
<dbReference type="GO" id="GO:0003735">
    <property type="term" value="F:structural constituent of ribosome"/>
    <property type="evidence" value="ECO:0007669"/>
    <property type="project" value="TreeGrafter"/>
</dbReference>
<dbReference type="SMART" id="SM00316">
    <property type="entry name" value="S1"/>
    <property type="match status" value="1"/>
</dbReference>
<dbReference type="PANTHER" id="PTHR10724">
    <property type="entry name" value="30S RIBOSOMAL PROTEIN S1"/>
    <property type="match status" value="1"/>
</dbReference>
<dbReference type="Gene3D" id="3.30.420.140">
    <property type="entry name" value="YqgF/RNase H-like domain"/>
    <property type="match status" value="1"/>
</dbReference>
<dbReference type="InterPro" id="IPR050437">
    <property type="entry name" value="Ribos_protein_bS1-like"/>
</dbReference>
<dbReference type="InterPro" id="IPR023319">
    <property type="entry name" value="Tex-like_HTH_dom_sf"/>
</dbReference>
<dbReference type="InterPro" id="IPR032639">
    <property type="entry name" value="Tex_YqgF"/>
</dbReference>
<dbReference type="InterPro" id="IPR003029">
    <property type="entry name" value="S1_domain"/>
</dbReference>
<feature type="region of interest" description="Disordered" evidence="1">
    <location>
        <begin position="730"/>
        <end position="772"/>
    </location>
</feature>
<dbReference type="GeneID" id="88094629"/>
<evidence type="ECO:0000259" key="2">
    <source>
        <dbReference type="PROSITE" id="PS50126"/>
    </source>
</evidence>
<dbReference type="InterPro" id="IPR055179">
    <property type="entry name" value="Tex-like_central_region"/>
</dbReference>
<dbReference type="InterPro" id="IPR010994">
    <property type="entry name" value="RuvA_2-like"/>
</dbReference>
<feature type="domain" description="S1 motif" evidence="2">
    <location>
        <begin position="656"/>
        <end position="725"/>
    </location>
</feature>
<evidence type="ECO:0000256" key="1">
    <source>
        <dbReference type="SAM" id="MobiDB-lite"/>
    </source>
</evidence>
<dbReference type="InterPro" id="IPR006641">
    <property type="entry name" value="YqgF/RNaseH-like_dom"/>
</dbReference>
<keyword evidence="3" id="KW-0687">Ribonucleoprotein</keyword>
<dbReference type="GO" id="GO:0005840">
    <property type="term" value="C:ribosome"/>
    <property type="evidence" value="ECO:0007669"/>
    <property type="project" value="UniProtKB-KW"/>
</dbReference>
<dbReference type="PANTHER" id="PTHR10724:SF10">
    <property type="entry name" value="S1 RNA-BINDING DOMAIN-CONTAINING PROTEIN 1"/>
    <property type="match status" value="1"/>
</dbReference>
<dbReference type="RefSeq" id="WP_039397846.1">
    <property type="nucleotide sequence ID" value="NZ_CP010431.2"/>
</dbReference>
<dbReference type="Gene3D" id="1.10.10.650">
    <property type="entry name" value="RuvA domain 2-like"/>
    <property type="match status" value="1"/>
</dbReference>
<dbReference type="AlphaFoldDB" id="A0A239SGR1"/>
<feature type="compositionally biased region" description="Gly residues" evidence="1">
    <location>
        <begin position="741"/>
        <end position="764"/>
    </location>
</feature>
<dbReference type="InterPro" id="IPR044146">
    <property type="entry name" value="S1_Tex"/>
</dbReference>
<name>A0A239SGR1_9BURK</name>
<dbReference type="CDD" id="cd05685">
    <property type="entry name" value="S1_Tex"/>
    <property type="match status" value="1"/>
</dbReference>
<dbReference type="SUPFAM" id="SSF53098">
    <property type="entry name" value="Ribonuclease H-like"/>
    <property type="match status" value="1"/>
</dbReference>
<dbReference type="SMART" id="SM00732">
    <property type="entry name" value="YqgFc"/>
    <property type="match status" value="1"/>
</dbReference>
<dbReference type="SUPFAM" id="SSF50249">
    <property type="entry name" value="Nucleic acid-binding proteins"/>
    <property type="match status" value="1"/>
</dbReference>
<dbReference type="GO" id="GO:0006139">
    <property type="term" value="P:nucleobase-containing compound metabolic process"/>
    <property type="evidence" value="ECO:0007669"/>
    <property type="project" value="InterPro"/>
</dbReference>
<dbReference type="FunFam" id="2.40.50.140:FF:000051">
    <property type="entry name" value="RNA-binding transcriptional accessory protein"/>
    <property type="match status" value="1"/>
</dbReference>
<dbReference type="FunFam" id="3.30.420.140:FF:000001">
    <property type="entry name" value="RNA-binding transcriptional accessory protein"/>
    <property type="match status" value="1"/>
</dbReference>
<dbReference type="Pfam" id="PF00575">
    <property type="entry name" value="S1"/>
    <property type="match status" value="1"/>
</dbReference>
<evidence type="ECO:0000313" key="3">
    <source>
        <dbReference type="EMBL" id="SNU84402.1"/>
    </source>
</evidence>
<dbReference type="EMBL" id="LT906435">
    <property type="protein sequence ID" value="SNU84402.1"/>
    <property type="molecule type" value="Genomic_DNA"/>
</dbReference>
<dbReference type="KEGG" id="pspu:NA29_14100"/>
<dbReference type="GO" id="GO:0006412">
    <property type="term" value="P:translation"/>
    <property type="evidence" value="ECO:0007669"/>
    <property type="project" value="TreeGrafter"/>
</dbReference>
<accession>A0A239SGR1</accession>
<evidence type="ECO:0000313" key="4">
    <source>
        <dbReference type="Proteomes" id="UP000215126"/>
    </source>
</evidence>
<dbReference type="InterPro" id="IPR012340">
    <property type="entry name" value="NA-bd_OB-fold"/>
</dbReference>
<dbReference type="Proteomes" id="UP000215126">
    <property type="component" value="Chromosome 1"/>
</dbReference>
<dbReference type="Gene3D" id="2.40.50.140">
    <property type="entry name" value="Nucleic acid-binding proteins"/>
    <property type="match status" value="1"/>
</dbReference>
<dbReference type="InterPro" id="IPR018974">
    <property type="entry name" value="Tex-like_N"/>
</dbReference>
<reference evidence="3 4" key="1">
    <citation type="submission" date="2017-06" db="EMBL/GenBank/DDBJ databases">
        <authorList>
            <consortium name="Pathogen Informatics"/>
        </authorList>
    </citation>
    <scope>NUCLEOTIDE SEQUENCE [LARGE SCALE GENOMIC DNA]</scope>
    <source>
        <strain evidence="3 4">NCTC13161</strain>
    </source>
</reference>
<keyword evidence="3" id="KW-0689">Ribosomal protein</keyword>
<dbReference type="InterPro" id="IPR037027">
    <property type="entry name" value="YqgF/RNaseH-like_dom_sf"/>
</dbReference>
<protein>
    <submittedName>
        <fullName evidence="3">30S ribosomal protein S1</fullName>
    </submittedName>
</protein>
<dbReference type="Pfam" id="PF12836">
    <property type="entry name" value="HHH_3"/>
    <property type="match status" value="1"/>
</dbReference>
<dbReference type="InterPro" id="IPR012337">
    <property type="entry name" value="RNaseH-like_sf"/>
</dbReference>
<dbReference type="FunFam" id="1.10.150.310:FF:000001">
    <property type="entry name" value="RNA-binding transcriptional accessory protein"/>
    <property type="match status" value="1"/>
</dbReference>
<dbReference type="InterPro" id="IPR041692">
    <property type="entry name" value="HHH_9"/>
</dbReference>
<dbReference type="OrthoDB" id="9804714at2"/>
<dbReference type="SUPFAM" id="SSF47781">
    <property type="entry name" value="RuvA domain 2-like"/>
    <property type="match status" value="2"/>
</dbReference>
<sequence>MTQNVALQIVQRIADELNVQPRQVAAAVQLLDEGATVPFIARYRKEVTDNLDDTQLRNLEERLLYLRELEDRRGAILASIEEQGKLTDELRTAIVAAETKQTLEDLYLPYKQKRRTRAQIAREAGLEPLAQALLADPTLDPQVEAAKFVDAEKGVADVKAALDGARDILSEQFGETAELLGKLRDYLWNQGVVSSKVVEGKESEEGEKFRDYYDYAEPLAAVPSHRALALFRGRNLGILMVKLGLGEELDAQVPHPCEGVIAGHFGIRQQNRAADKWLGDVCRWSWRVKVQPHLESELLTQIRESAESEAIRVFARNLKALLLAAPAGPKGVIGLDPGLRTGVKVAVVDATGKLLGTDTIYPHEPRRDWDGSLARLSKIAAATGAQLVSIGNGTASRETDKLAQELIKRHPELKLQKIVVSEAGASVYSASEFAAKEFPELDVSLRGAVSIARRLQDPLAELVKIEPKAIGVGQYQHDVNQRELARMLDAVVEDCVNAVGVDVNTASAPLLARVSGLNSTLAKNIVDFRDSNGPFANREALKKVPRLGDKTFEQAAGFLRVNGGDNPLDRSSVHPEAYPVVERILAKIKKTIGDVMGNGSVVRSVSPTEFVDERFGLPTVKDILTELEKPGRDPRPEFKTATFQDGVEKLTDLKPGMQLEGVVTNVAAFGAFIDIGVHQDGLVHVSAMSTKFIKDPHEVVKAGDIVKVKVLEVDPRRQRISLTMRLNDDLPVAGASDRPSSGGGGAGGRGASGGGHRGGNGGGGRQREPETVNAMAAAFAKLKR</sequence>
<dbReference type="InterPro" id="IPR023323">
    <property type="entry name" value="Tex-like_dom_sf"/>
</dbReference>
<dbReference type="Pfam" id="PF16921">
    <property type="entry name" value="Tex_YqgF"/>
    <property type="match status" value="1"/>
</dbReference>
<proteinExistence type="predicted"/>
<dbReference type="GO" id="GO:0005829">
    <property type="term" value="C:cytosol"/>
    <property type="evidence" value="ECO:0007669"/>
    <property type="project" value="TreeGrafter"/>
</dbReference>
<dbReference type="FunFam" id="1.10.10.650:FF:000001">
    <property type="entry name" value="S1 RNA-binding domain 1"/>
    <property type="match status" value="1"/>
</dbReference>
<dbReference type="GO" id="GO:0003729">
    <property type="term" value="F:mRNA binding"/>
    <property type="evidence" value="ECO:0007669"/>
    <property type="project" value="TreeGrafter"/>
</dbReference>
<gene>
    <name evidence="3" type="primary">yhgF</name>
    <name evidence="3" type="ORF">SAMEA4530655_01971</name>
</gene>
<keyword evidence="4" id="KW-1185">Reference proteome</keyword>
<dbReference type="Pfam" id="PF09371">
    <property type="entry name" value="Tex_N"/>
    <property type="match status" value="1"/>
</dbReference>
<dbReference type="PROSITE" id="PS50126">
    <property type="entry name" value="S1"/>
    <property type="match status" value="1"/>
</dbReference>
<organism evidence="3 4">
    <name type="scientific">Pandoraea sputorum</name>
    <dbReference type="NCBI Taxonomy" id="93222"/>
    <lineage>
        <taxon>Bacteria</taxon>
        <taxon>Pseudomonadati</taxon>
        <taxon>Pseudomonadota</taxon>
        <taxon>Betaproteobacteria</taxon>
        <taxon>Burkholderiales</taxon>
        <taxon>Burkholderiaceae</taxon>
        <taxon>Pandoraea</taxon>
    </lineage>
</organism>
<dbReference type="Pfam" id="PF22706">
    <property type="entry name" value="Tex_central_region"/>
    <property type="match status" value="1"/>
</dbReference>
<dbReference type="STRING" id="93222.NA29_14100"/>
<dbReference type="Gene3D" id="1.10.3500.10">
    <property type="entry name" value="Tex N-terminal region-like"/>
    <property type="match status" value="1"/>
</dbReference>
<dbReference type="Gene3D" id="1.10.150.310">
    <property type="entry name" value="Tex RuvX-like domain-like"/>
    <property type="match status" value="1"/>
</dbReference>